<dbReference type="Gene3D" id="3.30.870.10">
    <property type="entry name" value="Endonuclease Chain A"/>
    <property type="match status" value="2"/>
</dbReference>
<comment type="similarity">
    <text evidence="12">Belongs to the phospholipase D family. Cardiolipin synthase subfamily.</text>
</comment>
<evidence type="ECO:0000313" key="15">
    <source>
        <dbReference type="EMBL" id="TCN64528.1"/>
    </source>
</evidence>
<evidence type="ECO:0000256" key="5">
    <source>
        <dbReference type="ARBA" id="ARBA00022692"/>
    </source>
</evidence>
<keyword evidence="3 12" id="KW-0444">Lipid biosynthesis</keyword>
<sequence>MENIFHYILQIKLSYLLQGLYLFTVFFVVSLIIHEKRDPVRTISWVLVIILLPLVGIFIYFVFGQNFRKQKLFNRKGLKDLAILDVVLQEQLASYSKRKLGNDIKEQFRPIISLLLNNSKSLYTENNCVALLNNGSETFAAIIDEISKAESFIHLEYYIFSDDKIGTQIQEILIEKAQNGVEVRLIYDDVGSWSLKSSFVQKMRDAGIEVYPFMKVSFPWFTRKVNFRNHRKIVVVDGRIGFVGGINVADRYIEGDPNLGFWRDTHLMIKGDAVHLLGVVFQMDWYFVSGKTFQNVEKYLPPLDKTGNTPVQICSAGPDSDWASIMQAYFSAITKAKEHIYISTPYFMPNESILTAIKTAALSGVDVRIMIPHKSDSTIVYWSTLSYLTEMLEAGVKFYLYEKGFNHSKIIMVDSYFASIGTANMDIRSFEDNFEVSAFIYDNGFAKELESQFHKDLLDCKLITLHTWERRPFINGLKESVARLFSPLL</sequence>
<dbReference type="GO" id="GO:0005886">
    <property type="term" value="C:plasma membrane"/>
    <property type="evidence" value="ECO:0007669"/>
    <property type="project" value="UniProtKB-SubCell"/>
</dbReference>
<keyword evidence="9 12" id="KW-0472">Membrane</keyword>
<dbReference type="OrthoDB" id="9762009at2"/>
<feature type="active site" evidence="12">
    <location>
        <position position="414"/>
    </location>
</feature>
<dbReference type="RefSeq" id="WP_131839950.1">
    <property type="nucleotide sequence ID" value="NZ_SLWB01000013.1"/>
</dbReference>
<feature type="domain" description="PLD phosphodiesterase" evidence="14">
    <location>
        <begin position="402"/>
        <end position="429"/>
    </location>
</feature>
<dbReference type="InterPro" id="IPR030874">
    <property type="entry name" value="Cardiolipin_synth_Firmi"/>
</dbReference>
<evidence type="ECO:0000256" key="4">
    <source>
        <dbReference type="ARBA" id="ARBA00022679"/>
    </source>
</evidence>
<feature type="domain" description="PLD phosphodiesterase" evidence="14">
    <location>
        <begin position="225"/>
        <end position="252"/>
    </location>
</feature>
<evidence type="ECO:0000256" key="2">
    <source>
        <dbReference type="ARBA" id="ARBA00022475"/>
    </source>
</evidence>
<evidence type="ECO:0000256" key="11">
    <source>
        <dbReference type="ARBA" id="ARBA00023264"/>
    </source>
</evidence>
<dbReference type="EC" id="2.7.8.-" evidence="12 13"/>
<evidence type="ECO:0000256" key="9">
    <source>
        <dbReference type="ARBA" id="ARBA00023136"/>
    </source>
</evidence>
<evidence type="ECO:0000256" key="8">
    <source>
        <dbReference type="ARBA" id="ARBA00023098"/>
    </source>
</evidence>
<dbReference type="InterPro" id="IPR001736">
    <property type="entry name" value="PLipase_D/transphosphatidylase"/>
</dbReference>
<feature type="active site" evidence="12">
    <location>
        <position position="409"/>
    </location>
</feature>
<dbReference type="SMART" id="SM00155">
    <property type="entry name" value="PLDc"/>
    <property type="match status" value="2"/>
</dbReference>
<dbReference type="HAMAP" id="MF_01916">
    <property type="entry name" value="Cardiolipin_synth_Cls"/>
    <property type="match status" value="1"/>
</dbReference>
<evidence type="ECO:0000256" key="3">
    <source>
        <dbReference type="ARBA" id="ARBA00022516"/>
    </source>
</evidence>
<dbReference type="InterPro" id="IPR025202">
    <property type="entry name" value="PLD-like_dom"/>
</dbReference>
<evidence type="ECO:0000256" key="1">
    <source>
        <dbReference type="ARBA" id="ARBA00004651"/>
    </source>
</evidence>
<dbReference type="CDD" id="cd09112">
    <property type="entry name" value="PLDc_CLS_2"/>
    <property type="match status" value="1"/>
</dbReference>
<dbReference type="EMBL" id="SLWB01000013">
    <property type="protein sequence ID" value="TCN64528.1"/>
    <property type="molecule type" value="Genomic_DNA"/>
</dbReference>
<comment type="catalytic activity">
    <reaction evidence="12">
        <text>2 a 1,2-diacyl-sn-glycero-3-phospho-(1'-sn-glycerol) = a cardiolipin + glycerol</text>
        <dbReference type="Rhea" id="RHEA:31451"/>
        <dbReference type="ChEBI" id="CHEBI:17754"/>
        <dbReference type="ChEBI" id="CHEBI:62237"/>
        <dbReference type="ChEBI" id="CHEBI:64716"/>
    </reaction>
</comment>
<comment type="caution">
    <text evidence="15">The sequence shown here is derived from an EMBL/GenBank/DDBJ whole genome shotgun (WGS) entry which is preliminary data.</text>
</comment>
<evidence type="ECO:0000259" key="14">
    <source>
        <dbReference type="PROSITE" id="PS50035"/>
    </source>
</evidence>
<comment type="function">
    <text evidence="12">Catalyzes the reversible phosphatidyl group transfer from one phosphatidylglycerol molecule to another to form cardiolipin (CL) (diphosphatidylglycerol) and glycerol.</text>
</comment>
<dbReference type="NCBIfam" id="TIGR04265">
    <property type="entry name" value="bac_cardiolipin"/>
    <property type="match status" value="1"/>
</dbReference>
<accession>A0A4R2E7K6</accession>
<proteinExistence type="inferred from homology"/>
<keyword evidence="2 12" id="KW-1003">Cell membrane</keyword>
<dbReference type="AlphaFoldDB" id="A0A4R2E7K6"/>
<keyword evidence="4 12" id="KW-0808">Transferase</keyword>
<dbReference type="Pfam" id="PF13091">
    <property type="entry name" value="PLDc_2"/>
    <property type="match status" value="2"/>
</dbReference>
<reference evidence="15 16" key="1">
    <citation type="submission" date="2019-03" db="EMBL/GenBank/DDBJ databases">
        <title>Genomic Encyclopedia of Archaeal and Bacterial Type Strains, Phase II (KMG-II): from individual species to whole genera.</title>
        <authorList>
            <person name="Goeker M."/>
        </authorList>
    </citation>
    <scope>NUCLEOTIDE SEQUENCE [LARGE SCALE GENOMIC DNA]</scope>
    <source>
        <strain evidence="15 16">RL-C</strain>
    </source>
</reference>
<comment type="subcellular location">
    <subcellularLocation>
        <location evidence="1 12">Cell membrane</location>
        <topology evidence="1 12">Multi-pass membrane protein</topology>
    </subcellularLocation>
</comment>
<evidence type="ECO:0000256" key="13">
    <source>
        <dbReference type="NCBIfam" id="TIGR04265"/>
    </source>
</evidence>
<dbReference type="PROSITE" id="PS50035">
    <property type="entry name" value="PLD"/>
    <property type="match status" value="2"/>
</dbReference>
<keyword evidence="6" id="KW-0677">Repeat</keyword>
<evidence type="ECO:0000256" key="10">
    <source>
        <dbReference type="ARBA" id="ARBA00023209"/>
    </source>
</evidence>
<dbReference type="SUPFAM" id="SSF56024">
    <property type="entry name" value="Phospholipase D/nuclease"/>
    <property type="match status" value="2"/>
</dbReference>
<dbReference type="Pfam" id="PF13396">
    <property type="entry name" value="PLDc_N"/>
    <property type="match status" value="1"/>
</dbReference>
<dbReference type="PANTHER" id="PTHR21248:SF22">
    <property type="entry name" value="PHOSPHOLIPASE D"/>
    <property type="match status" value="1"/>
</dbReference>
<feature type="transmembrane region" description="Helical" evidence="12">
    <location>
        <begin position="15"/>
        <end position="33"/>
    </location>
</feature>
<evidence type="ECO:0000256" key="7">
    <source>
        <dbReference type="ARBA" id="ARBA00022989"/>
    </source>
</evidence>
<dbReference type="Proteomes" id="UP000294830">
    <property type="component" value="Unassembled WGS sequence"/>
</dbReference>
<feature type="active site" evidence="12">
    <location>
        <position position="407"/>
    </location>
</feature>
<dbReference type="InterPro" id="IPR022924">
    <property type="entry name" value="Cardiolipin_synthase"/>
</dbReference>
<dbReference type="InterPro" id="IPR027379">
    <property type="entry name" value="CLS_N"/>
</dbReference>
<feature type="active site" evidence="12">
    <location>
        <position position="232"/>
    </location>
</feature>
<organism evidence="15 16">
    <name type="scientific">Acetobacteroides hydrogenigenes</name>
    <dbReference type="NCBI Taxonomy" id="979970"/>
    <lineage>
        <taxon>Bacteria</taxon>
        <taxon>Pseudomonadati</taxon>
        <taxon>Bacteroidota</taxon>
        <taxon>Bacteroidia</taxon>
        <taxon>Bacteroidales</taxon>
        <taxon>Rikenellaceae</taxon>
        <taxon>Acetobacteroides</taxon>
    </lineage>
</organism>
<keyword evidence="5 12" id="KW-0812">Transmembrane</keyword>
<name>A0A4R2E7K6_9BACT</name>
<dbReference type="GO" id="GO:0032049">
    <property type="term" value="P:cardiolipin biosynthetic process"/>
    <property type="evidence" value="ECO:0007669"/>
    <property type="project" value="UniProtKB-UniRule"/>
</dbReference>
<keyword evidence="7 12" id="KW-1133">Transmembrane helix</keyword>
<protein>
    <recommendedName>
        <fullName evidence="12 13">Cardiolipin synthase</fullName>
        <shortName evidence="12">CL synthase</shortName>
        <ecNumber evidence="12 13">2.7.8.-</ecNumber>
    </recommendedName>
</protein>
<keyword evidence="16" id="KW-1185">Reference proteome</keyword>
<keyword evidence="10 12" id="KW-0594">Phospholipid biosynthesis</keyword>
<evidence type="ECO:0000256" key="12">
    <source>
        <dbReference type="HAMAP-Rule" id="MF_01916"/>
    </source>
</evidence>
<keyword evidence="8 12" id="KW-0443">Lipid metabolism</keyword>
<feature type="transmembrane region" description="Helical" evidence="12">
    <location>
        <begin position="45"/>
        <end position="63"/>
    </location>
</feature>
<dbReference type="FunFam" id="3.30.870.10:FF:000014">
    <property type="entry name" value="Cardiolipin synthase"/>
    <property type="match status" value="1"/>
</dbReference>
<dbReference type="PANTHER" id="PTHR21248">
    <property type="entry name" value="CARDIOLIPIN SYNTHASE"/>
    <property type="match status" value="1"/>
</dbReference>
<dbReference type="CDD" id="cd09110">
    <property type="entry name" value="PLDc_CLS_1"/>
    <property type="match status" value="1"/>
</dbReference>
<dbReference type="GO" id="GO:0008808">
    <property type="term" value="F:cardiolipin synthase activity"/>
    <property type="evidence" value="ECO:0007669"/>
    <property type="project" value="UniProtKB-UniRule"/>
</dbReference>
<feature type="active site" evidence="12">
    <location>
        <position position="237"/>
    </location>
</feature>
<evidence type="ECO:0000313" key="16">
    <source>
        <dbReference type="Proteomes" id="UP000294830"/>
    </source>
</evidence>
<keyword evidence="11 12" id="KW-1208">Phospholipid metabolism</keyword>
<evidence type="ECO:0000256" key="6">
    <source>
        <dbReference type="ARBA" id="ARBA00022737"/>
    </source>
</evidence>
<gene>
    <name evidence="15" type="ORF">CLV25_11353</name>
</gene>
<feature type="active site" evidence="12">
    <location>
        <position position="230"/>
    </location>
</feature>